<dbReference type="SUPFAM" id="SSF56219">
    <property type="entry name" value="DNase I-like"/>
    <property type="match status" value="1"/>
</dbReference>
<dbReference type="Proteomes" id="UP000004688">
    <property type="component" value="Chromosome"/>
</dbReference>
<evidence type="ECO:0000313" key="3">
    <source>
        <dbReference type="Proteomes" id="UP000004688"/>
    </source>
</evidence>
<protein>
    <recommendedName>
        <fullName evidence="1">Endonuclease/exonuclease/phosphatase domain-containing protein</fullName>
    </recommendedName>
</protein>
<keyword evidence="3" id="KW-1185">Reference proteome</keyword>
<evidence type="ECO:0000313" key="2">
    <source>
        <dbReference type="EMBL" id="AGI71447.1"/>
    </source>
</evidence>
<dbReference type="HOGENOM" id="CLU_1833143_0_0_5"/>
<name>M9RH13_9RHOB</name>
<dbReference type="AlphaFoldDB" id="M9RH13"/>
<dbReference type="KEGG" id="oar:OA238_c12810"/>
<feature type="domain" description="Endonuclease/exonuclease/phosphatase" evidence="1">
    <location>
        <begin position="8"/>
        <end position="132"/>
    </location>
</feature>
<accession>M9RH13</accession>
<gene>
    <name evidence="2" type="ORF">OA238_c12810</name>
</gene>
<dbReference type="GO" id="GO:0003824">
    <property type="term" value="F:catalytic activity"/>
    <property type="evidence" value="ECO:0007669"/>
    <property type="project" value="InterPro"/>
</dbReference>
<reference evidence="2 3" key="1">
    <citation type="journal article" date="2013" name="PLoS ONE">
        <title>Poles Apart: Arctic and Antarctic Octadecabacter strains Share High Genome Plasticity and a New Type of Xanthorhodopsin.</title>
        <authorList>
            <person name="Vollmers J."/>
            <person name="Voget S."/>
            <person name="Dietrich S."/>
            <person name="Gollnow K."/>
            <person name="Smits M."/>
            <person name="Meyer K."/>
            <person name="Brinkhoff T."/>
            <person name="Simon M."/>
            <person name="Daniel R."/>
        </authorList>
    </citation>
    <scope>NUCLEOTIDE SEQUENCE [LARGE SCALE GENOMIC DNA]</scope>
    <source>
        <strain evidence="2 3">238</strain>
    </source>
</reference>
<organism evidence="2 3">
    <name type="scientific">Octadecabacter arcticus 238</name>
    <dbReference type="NCBI Taxonomy" id="391616"/>
    <lineage>
        <taxon>Bacteria</taxon>
        <taxon>Pseudomonadati</taxon>
        <taxon>Pseudomonadota</taxon>
        <taxon>Alphaproteobacteria</taxon>
        <taxon>Rhodobacterales</taxon>
        <taxon>Roseobacteraceae</taxon>
        <taxon>Octadecabacter</taxon>
    </lineage>
</organism>
<dbReference type="Gene3D" id="3.60.10.10">
    <property type="entry name" value="Endonuclease/exonuclease/phosphatase"/>
    <property type="match status" value="1"/>
</dbReference>
<evidence type="ECO:0000259" key="1">
    <source>
        <dbReference type="Pfam" id="PF03372"/>
    </source>
</evidence>
<dbReference type="Pfam" id="PF03372">
    <property type="entry name" value="Exo_endo_phos"/>
    <property type="match status" value="1"/>
</dbReference>
<dbReference type="InterPro" id="IPR036691">
    <property type="entry name" value="Endo/exonu/phosph_ase_sf"/>
</dbReference>
<proteinExistence type="predicted"/>
<sequence length="140" mass="15100">MDPVPRGFQVVRIAQNGRARPIRVAHFHGLRNVGGKGDTPASADQAKRALTLLSQIASPQDDIVFAGDFNVLSDSETLAIFADCGLRDLVGQQDTRTALCPKAIRHANYMLVTASVDVRSFEVPANPVVSDHRPLILSIS</sequence>
<dbReference type="eggNOG" id="COG3021">
    <property type="taxonomic scope" value="Bacteria"/>
</dbReference>
<dbReference type="EMBL" id="CP003742">
    <property type="protein sequence ID" value="AGI71447.1"/>
    <property type="molecule type" value="Genomic_DNA"/>
</dbReference>
<dbReference type="InterPro" id="IPR005135">
    <property type="entry name" value="Endo/exonuclease/phosphatase"/>
</dbReference>